<dbReference type="RefSeq" id="WP_118272053.1">
    <property type="nucleotide sequence ID" value="NZ_QSJI01000004.1"/>
</dbReference>
<feature type="transmembrane region" description="Helical" evidence="1">
    <location>
        <begin position="70"/>
        <end position="92"/>
    </location>
</feature>
<dbReference type="Proteomes" id="UP000286050">
    <property type="component" value="Unassembled WGS sequence"/>
</dbReference>
<dbReference type="AlphaFoldDB" id="A0A414FWH9"/>
<name>A0A414FWH9_9ACTN</name>
<evidence type="ECO:0000313" key="3">
    <source>
        <dbReference type="Proteomes" id="UP000286050"/>
    </source>
</evidence>
<feature type="transmembrane region" description="Helical" evidence="1">
    <location>
        <begin position="139"/>
        <end position="157"/>
    </location>
</feature>
<comment type="caution">
    <text evidence="2">The sequence shown here is derived from an EMBL/GenBank/DDBJ whole genome shotgun (WGS) entry which is preliminary data.</text>
</comment>
<feature type="transmembrane region" description="Helical" evidence="1">
    <location>
        <begin position="113"/>
        <end position="133"/>
    </location>
</feature>
<sequence>MSPMLMFASLAITGALVLYTIGVFKERADGSLRGSHVVLFWLGLACDTTGTTLMSIMARTSAEAAPAIHGITGLAAILLMLFHAGWATLVYFQGKRGGAAALKRERTFHRLSAAVWVAWLVPYVIGMLVGIPMIKLGTVPAVIASLVVAVIAAVLVFRPAKRS</sequence>
<dbReference type="EMBL" id="QSJI01000004">
    <property type="protein sequence ID" value="RHD55730.1"/>
    <property type="molecule type" value="Genomic_DNA"/>
</dbReference>
<feature type="transmembrane region" description="Helical" evidence="1">
    <location>
        <begin position="36"/>
        <end position="58"/>
    </location>
</feature>
<proteinExistence type="predicted"/>
<organism evidence="2 3">
    <name type="scientific">Collinsella intestinalis</name>
    <dbReference type="NCBI Taxonomy" id="147207"/>
    <lineage>
        <taxon>Bacteria</taxon>
        <taxon>Bacillati</taxon>
        <taxon>Actinomycetota</taxon>
        <taxon>Coriobacteriia</taxon>
        <taxon>Coriobacteriales</taxon>
        <taxon>Coriobacteriaceae</taxon>
        <taxon>Collinsella</taxon>
    </lineage>
</organism>
<keyword evidence="1" id="KW-1133">Transmembrane helix</keyword>
<evidence type="ECO:0000313" key="2">
    <source>
        <dbReference type="EMBL" id="RHD55730.1"/>
    </source>
</evidence>
<dbReference type="NCBIfam" id="TIGR03987">
    <property type="entry name" value="HsmA family protein"/>
    <property type="match status" value="1"/>
</dbReference>
<dbReference type="InterPro" id="IPR023813">
    <property type="entry name" value="HsmA-like"/>
</dbReference>
<protein>
    <submittedName>
        <fullName evidence="2">TIGR03987 family protein</fullName>
    </submittedName>
</protein>
<accession>A0A414FWH9</accession>
<evidence type="ECO:0000256" key="1">
    <source>
        <dbReference type="SAM" id="Phobius"/>
    </source>
</evidence>
<reference evidence="2 3" key="1">
    <citation type="submission" date="2018-08" db="EMBL/GenBank/DDBJ databases">
        <title>A genome reference for cultivated species of the human gut microbiota.</title>
        <authorList>
            <person name="Zou Y."/>
            <person name="Xue W."/>
            <person name="Luo G."/>
        </authorList>
    </citation>
    <scope>NUCLEOTIDE SEQUENCE [LARGE SCALE GENOMIC DNA]</scope>
    <source>
        <strain evidence="2 3">AM30-5LB</strain>
    </source>
</reference>
<keyword evidence="1" id="KW-0812">Transmembrane</keyword>
<keyword evidence="1" id="KW-0472">Membrane</keyword>
<gene>
    <name evidence="2" type="ORF">DW787_05985</name>
</gene>
<feature type="transmembrane region" description="Helical" evidence="1">
    <location>
        <begin position="6"/>
        <end position="24"/>
    </location>
</feature>